<accession>A0A1C3ZEK1</accession>
<gene>
    <name evidence="2" type="ORF">GA0061094_0636</name>
</gene>
<protein>
    <submittedName>
        <fullName evidence="2">Uncharacterized protein</fullName>
    </submittedName>
</protein>
<evidence type="ECO:0000313" key="3">
    <source>
        <dbReference type="Proteomes" id="UP000181997"/>
    </source>
</evidence>
<dbReference type="RefSeq" id="WP_156416135.1">
    <property type="nucleotide sequence ID" value="NZ_FMAU01000001.1"/>
</dbReference>
<name>A0A1C3ZEK1_9BACI</name>
<sequence>MSGKNKKEKEVPTMPEKDEHSIWDSFWKLERPEAEARPEADEQKTEETTFRWF</sequence>
<evidence type="ECO:0000313" key="2">
    <source>
        <dbReference type="EMBL" id="SCB80771.1"/>
    </source>
</evidence>
<dbReference type="Proteomes" id="UP000181997">
    <property type="component" value="Unassembled WGS sequence"/>
</dbReference>
<dbReference type="AlphaFoldDB" id="A0A1C3ZEK1"/>
<reference evidence="3" key="1">
    <citation type="submission" date="2016-08" db="EMBL/GenBank/DDBJ databases">
        <authorList>
            <person name="Varghese N."/>
            <person name="Submissions Spin"/>
        </authorList>
    </citation>
    <scope>NUCLEOTIDE SEQUENCE [LARGE SCALE GENOMIC DNA]</scope>
    <source>
        <strain evidence="3">SGD-1123</strain>
    </source>
</reference>
<evidence type="ECO:0000256" key="1">
    <source>
        <dbReference type="SAM" id="MobiDB-lite"/>
    </source>
</evidence>
<keyword evidence="3" id="KW-1185">Reference proteome</keyword>
<feature type="region of interest" description="Disordered" evidence="1">
    <location>
        <begin position="1"/>
        <end position="53"/>
    </location>
</feature>
<organism evidence="2 3">
    <name type="scientific">[Bacillus] enclensis</name>
    <dbReference type="NCBI Taxonomy" id="1402860"/>
    <lineage>
        <taxon>Bacteria</taxon>
        <taxon>Bacillati</taxon>
        <taxon>Bacillota</taxon>
        <taxon>Bacilli</taxon>
        <taxon>Bacillales</taxon>
        <taxon>Bacillaceae</taxon>
        <taxon>Rossellomorea</taxon>
    </lineage>
</organism>
<dbReference type="EMBL" id="FMAU01000001">
    <property type="protein sequence ID" value="SCB80771.1"/>
    <property type="molecule type" value="Genomic_DNA"/>
</dbReference>
<proteinExistence type="predicted"/>